<dbReference type="Proteomes" id="UP000063434">
    <property type="component" value="Unassembled WGS sequence"/>
</dbReference>
<dbReference type="PATRIC" id="fig|294.195.peg.3999"/>
<reference evidence="2 3" key="1">
    <citation type="submission" date="2015-05" db="EMBL/GenBank/DDBJ databases">
        <title>A genomic and transcriptomic approach to investigate the blue pigment phenotype in Pseudomonas fluorescens.</title>
        <authorList>
            <person name="Andreani N.A."/>
            <person name="Cardazzo B."/>
        </authorList>
    </citation>
    <scope>NUCLEOTIDE SEQUENCE [LARGE SCALE GENOMIC DNA]</scope>
    <source>
        <strain evidence="2 3">Ps_40</strain>
    </source>
</reference>
<feature type="transmembrane region" description="Helical" evidence="1">
    <location>
        <begin position="254"/>
        <end position="276"/>
    </location>
</feature>
<feature type="transmembrane region" description="Helical" evidence="1">
    <location>
        <begin position="314"/>
        <end position="336"/>
    </location>
</feature>
<dbReference type="EMBL" id="LCYC01000048">
    <property type="protein sequence ID" value="KWV73625.1"/>
    <property type="molecule type" value="Genomic_DNA"/>
</dbReference>
<organism evidence="2 3">
    <name type="scientific">Pseudomonas fluorescens</name>
    <dbReference type="NCBI Taxonomy" id="294"/>
    <lineage>
        <taxon>Bacteria</taxon>
        <taxon>Pseudomonadati</taxon>
        <taxon>Pseudomonadota</taxon>
        <taxon>Gammaproteobacteria</taxon>
        <taxon>Pseudomonadales</taxon>
        <taxon>Pseudomonadaceae</taxon>
        <taxon>Pseudomonas</taxon>
    </lineage>
</organism>
<evidence type="ECO:0000256" key="1">
    <source>
        <dbReference type="SAM" id="Phobius"/>
    </source>
</evidence>
<feature type="transmembrane region" description="Helical" evidence="1">
    <location>
        <begin position="97"/>
        <end position="116"/>
    </location>
</feature>
<keyword evidence="1" id="KW-0472">Membrane</keyword>
<evidence type="ECO:0000313" key="3">
    <source>
        <dbReference type="Proteomes" id="UP000063434"/>
    </source>
</evidence>
<feature type="transmembrane region" description="Helical" evidence="1">
    <location>
        <begin position="197"/>
        <end position="214"/>
    </location>
</feature>
<sequence length="480" mass="54142">MTYSKNCFISCLLILGVALIPIFSSNVYYMDDLYRVVLGIKGWSGDARPFAEIFYNVLTLQSDIVPDLYPAPLILAVVFLCFVFSMLSKRLSNGRDILFAFCICPLILSPLFSSNLHFKYDSPFMVLSVAFALLSFCFEFKRTVACVLITATFVTLTLSTYQVSVNIFAVLTVVEFLYFATKGDFRVAVLRLVNRGFGFIVGYFVYSKIIIHFVQVNKYFLEYSTTVGLDKSGALKVFDNFTSSFSIFTNSQSLGFEIFVLCLVSAYVLTITNLLISNYKSISPFALALSSVLAFFTFVLLIPGVMIFSEQPLFFARGYIGFGGFISAMLIPLCWASVRALRYILVIPYIYMVGFVYAAHNAFKLENDHIERTAISIIDDINRSRYDDIKYIRVDGVLKNSSGTEVIVTAYPLVKNILPKAFSYQYDGGLYVIKRLGLPDVKYATDENAEAFSNGCLPKLKRYYYDICFGSEDTAYVKFK</sequence>
<comment type="caution">
    <text evidence="2">The sequence shown here is derived from an EMBL/GenBank/DDBJ whole genome shotgun (WGS) entry which is preliminary data.</text>
</comment>
<name>A0A109KQP9_PSEFL</name>
<evidence type="ECO:0008006" key="4">
    <source>
        <dbReference type="Google" id="ProtNLM"/>
    </source>
</evidence>
<proteinExistence type="predicted"/>
<evidence type="ECO:0000313" key="2">
    <source>
        <dbReference type="EMBL" id="KWV73625.1"/>
    </source>
</evidence>
<feature type="transmembrane region" description="Helical" evidence="1">
    <location>
        <begin position="68"/>
        <end position="85"/>
    </location>
</feature>
<keyword evidence="1" id="KW-0812">Transmembrane</keyword>
<feature type="transmembrane region" description="Helical" evidence="1">
    <location>
        <begin position="7"/>
        <end position="29"/>
    </location>
</feature>
<protein>
    <recommendedName>
        <fullName evidence="4">Glucosyl transferase GtrII family protein</fullName>
    </recommendedName>
</protein>
<feature type="transmembrane region" description="Helical" evidence="1">
    <location>
        <begin position="285"/>
        <end position="308"/>
    </location>
</feature>
<gene>
    <name evidence="2" type="ORF">PFL603g_03736</name>
</gene>
<keyword evidence="1" id="KW-1133">Transmembrane helix</keyword>
<dbReference type="Pfam" id="PF14264">
    <property type="entry name" value="Glucos_trans_II"/>
    <property type="match status" value="1"/>
</dbReference>
<feature type="transmembrane region" description="Helical" evidence="1">
    <location>
        <begin position="343"/>
        <end position="363"/>
    </location>
</feature>
<dbReference type="AlphaFoldDB" id="A0A109KQP9"/>
<accession>A0A109KQP9</accession>
<dbReference type="RefSeq" id="WP_081089431.1">
    <property type="nucleotide sequence ID" value="NZ_LCYC01000048.1"/>
</dbReference>
<feature type="transmembrane region" description="Helical" evidence="1">
    <location>
        <begin position="167"/>
        <end position="185"/>
    </location>
</feature>
<dbReference type="InterPro" id="IPR025686">
    <property type="entry name" value="Glucos_trans_II"/>
</dbReference>